<dbReference type="OrthoDB" id="9817824at2"/>
<dbReference type="Proteomes" id="UP000448943">
    <property type="component" value="Unassembled WGS sequence"/>
</dbReference>
<organism evidence="1 2">
    <name type="scientific">Chengkuizengella marina</name>
    <dbReference type="NCBI Taxonomy" id="2507566"/>
    <lineage>
        <taxon>Bacteria</taxon>
        <taxon>Bacillati</taxon>
        <taxon>Bacillota</taxon>
        <taxon>Bacilli</taxon>
        <taxon>Bacillales</taxon>
        <taxon>Paenibacillaceae</taxon>
        <taxon>Chengkuizengella</taxon>
    </lineage>
</organism>
<reference evidence="1 2" key="1">
    <citation type="submission" date="2019-01" db="EMBL/GenBank/DDBJ databases">
        <title>Chengkuizengella sp. nov., isolated from deep-sea sediment of East Pacific Ocean.</title>
        <authorList>
            <person name="Yang J."/>
            <person name="Lai Q."/>
            <person name="Shao Z."/>
        </authorList>
    </citation>
    <scope>NUCLEOTIDE SEQUENCE [LARGE SCALE GENOMIC DNA]</scope>
    <source>
        <strain evidence="1 2">YPA3-1-1</strain>
    </source>
</reference>
<sequence>MGLKKGPFVVADTVSVADPYNGSDPDVISLPIDGTPQVVATVDVCVTQPQKTQVSLDSMAQIAVVADTSDDGGPITFEVTYEIQRNGEIIATINDEMDYQSQGPDGRHTNFPNFPILDCNPSAGINTYDLRCTRVTANEVNVEDIFVASRSLKAVAKGPFVVSDTVSTNNAYGGKGVIDLLEDGDSAIVASVEVCVTQPLKTQISLNSMAQIALVGTSDGSATFEVTYELLRNDNVIATINDEMDYASPNFQRHTNFPNFPIVDKNPSNGINKYDLRATRVVGTSINLPVFVSSRSLKATVFIL</sequence>
<dbReference type="AlphaFoldDB" id="A0A6N9Q7Z6"/>
<keyword evidence="2" id="KW-1185">Reference proteome</keyword>
<gene>
    <name evidence="1" type="ORF">ERL59_18635</name>
</gene>
<evidence type="ECO:0000313" key="1">
    <source>
        <dbReference type="EMBL" id="NBI30972.1"/>
    </source>
</evidence>
<protein>
    <submittedName>
        <fullName evidence="1">Uncharacterized protein</fullName>
    </submittedName>
</protein>
<dbReference type="RefSeq" id="WP_160647788.1">
    <property type="nucleotide sequence ID" value="NZ_SIJB01000048.1"/>
</dbReference>
<proteinExistence type="predicted"/>
<name>A0A6N9Q7Z6_9BACL</name>
<comment type="caution">
    <text evidence="1">The sequence shown here is derived from an EMBL/GenBank/DDBJ whole genome shotgun (WGS) entry which is preliminary data.</text>
</comment>
<accession>A0A6N9Q7Z6</accession>
<evidence type="ECO:0000313" key="2">
    <source>
        <dbReference type="Proteomes" id="UP000448943"/>
    </source>
</evidence>
<dbReference type="EMBL" id="SIJB01000048">
    <property type="protein sequence ID" value="NBI30972.1"/>
    <property type="molecule type" value="Genomic_DNA"/>
</dbReference>